<dbReference type="EMBL" id="KZ293650">
    <property type="protein sequence ID" value="PBK96568.1"/>
    <property type="molecule type" value="Genomic_DNA"/>
</dbReference>
<dbReference type="Proteomes" id="UP000217790">
    <property type="component" value="Unassembled WGS sequence"/>
</dbReference>
<dbReference type="InterPro" id="IPR022210">
    <property type="entry name" value="TF_GCR1-like"/>
</dbReference>
<feature type="domain" description="Transcription activator GCR1-like" evidence="1">
    <location>
        <begin position="75"/>
        <end position="137"/>
    </location>
</feature>
<dbReference type="STRING" id="47427.A0A2H3E0B0"/>
<organism evidence="2 3">
    <name type="scientific">Armillaria gallica</name>
    <name type="common">Bulbous honey fungus</name>
    <name type="synonym">Armillaria bulbosa</name>
    <dbReference type="NCBI Taxonomy" id="47427"/>
    <lineage>
        <taxon>Eukaryota</taxon>
        <taxon>Fungi</taxon>
        <taxon>Dikarya</taxon>
        <taxon>Basidiomycota</taxon>
        <taxon>Agaricomycotina</taxon>
        <taxon>Agaricomycetes</taxon>
        <taxon>Agaricomycetidae</taxon>
        <taxon>Agaricales</taxon>
        <taxon>Marasmiineae</taxon>
        <taxon>Physalacriaceae</taxon>
        <taxon>Armillaria</taxon>
    </lineage>
</organism>
<protein>
    <recommendedName>
        <fullName evidence="1">Transcription activator GCR1-like domain-containing protein</fullName>
    </recommendedName>
</protein>
<evidence type="ECO:0000313" key="2">
    <source>
        <dbReference type="EMBL" id="PBK96568.1"/>
    </source>
</evidence>
<sequence length="140" mass="16108">MSDPSTAPASRTDAAHSLLVSSAAIQMNEQRQAMTLLEKEFGTEHILRHHWNWIEYPSKRPSKWIPEYKYANGFDIDDIYQEYVTGVDRHLSTKQLDAKWGSSWHAGQCGLSSESCHHKKLIMVIEKLAEQKNWNIQLAL</sequence>
<gene>
    <name evidence="2" type="ORF">ARMGADRAFT_1076728</name>
</gene>
<accession>A0A2H3E0B0</accession>
<dbReference type="InParanoid" id="A0A2H3E0B0"/>
<reference evidence="3" key="1">
    <citation type="journal article" date="2017" name="Nat. Ecol. Evol.">
        <title>Genome expansion and lineage-specific genetic innovations in the forest pathogenic fungi Armillaria.</title>
        <authorList>
            <person name="Sipos G."/>
            <person name="Prasanna A.N."/>
            <person name="Walter M.C."/>
            <person name="O'Connor E."/>
            <person name="Balint B."/>
            <person name="Krizsan K."/>
            <person name="Kiss B."/>
            <person name="Hess J."/>
            <person name="Varga T."/>
            <person name="Slot J."/>
            <person name="Riley R."/>
            <person name="Boka B."/>
            <person name="Rigling D."/>
            <person name="Barry K."/>
            <person name="Lee J."/>
            <person name="Mihaltcheva S."/>
            <person name="LaButti K."/>
            <person name="Lipzen A."/>
            <person name="Waldron R."/>
            <person name="Moloney N.M."/>
            <person name="Sperisen C."/>
            <person name="Kredics L."/>
            <person name="Vagvoelgyi C."/>
            <person name="Patrignani A."/>
            <person name="Fitzpatrick D."/>
            <person name="Nagy I."/>
            <person name="Doyle S."/>
            <person name="Anderson J.B."/>
            <person name="Grigoriev I.V."/>
            <person name="Gueldener U."/>
            <person name="Muensterkoetter M."/>
            <person name="Nagy L.G."/>
        </authorList>
    </citation>
    <scope>NUCLEOTIDE SEQUENCE [LARGE SCALE GENOMIC DNA]</scope>
    <source>
        <strain evidence="3">Ar21-2</strain>
    </source>
</reference>
<keyword evidence="3" id="KW-1185">Reference proteome</keyword>
<dbReference type="AlphaFoldDB" id="A0A2H3E0B0"/>
<dbReference type="Pfam" id="PF12550">
    <property type="entry name" value="GCR1_C"/>
    <property type="match status" value="1"/>
</dbReference>
<proteinExistence type="predicted"/>
<evidence type="ECO:0000313" key="3">
    <source>
        <dbReference type="Proteomes" id="UP000217790"/>
    </source>
</evidence>
<evidence type="ECO:0000259" key="1">
    <source>
        <dbReference type="Pfam" id="PF12550"/>
    </source>
</evidence>
<name>A0A2H3E0B0_ARMGA</name>
<dbReference type="OrthoDB" id="3065555at2759"/>